<accession>A0ABS7V1B5</accession>
<organism evidence="1 2">
    <name type="scientific">Leuconostoc gelidum subsp. gelidum</name>
    <dbReference type="NCBI Taxonomy" id="1607839"/>
    <lineage>
        <taxon>Bacteria</taxon>
        <taxon>Bacillati</taxon>
        <taxon>Bacillota</taxon>
        <taxon>Bacilli</taxon>
        <taxon>Lactobacillales</taxon>
        <taxon>Lactobacillaceae</taxon>
        <taxon>Leuconostoc</taxon>
        <taxon>Leuconostoc gelidum group</taxon>
    </lineage>
</organism>
<evidence type="ECO:0000313" key="2">
    <source>
        <dbReference type="Proteomes" id="UP000705994"/>
    </source>
</evidence>
<protein>
    <submittedName>
        <fullName evidence="1">Uncharacterized protein</fullName>
    </submittedName>
</protein>
<proteinExistence type="predicted"/>
<reference evidence="1 2" key="1">
    <citation type="submission" date="2021-05" db="EMBL/GenBank/DDBJ databases">
        <title>Pangenome of Leuconostoc gelidum warrants species status for Leuconostoc gelidum subsp. gasicomitatum.</title>
        <authorList>
            <person name="Johansson P."/>
            <person name="Sade E."/>
            <person name="Hultman J."/>
            <person name="Auvinen P."/>
            <person name="Bjorkroth J."/>
        </authorList>
    </citation>
    <scope>NUCLEOTIDE SEQUENCE [LARGE SCALE GENOMIC DNA]</scope>
    <source>
        <strain evidence="1 2">AMKR21</strain>
    </source>
</reference>
<dbReference type="RefSeq" id="WP_224155083.1">
    <property type="nucleotide sequence ID" value="NZ_JAHBFQ010000009.1"/>
</dbReference>
<dbReference type="Proteomes" id="UP000705994">
    <property type="component" value="Unassembled WGS sequence"/>
</dbReference>
<sequence>MKRTTVSETKTIDIKWDFLNKNIELFCDEEPIDWRTREIIYFGMAIYQKNPNMDLEAALHLAESLI</sequence>
<evidence type="ECO:0000313" key="1">
    <source>
        <dbReference type="EMBL" id="MBZ5999170.1"/>
    </source>
</evidence>
<name>A0ABS7V1B5_LEUGE</name>
<gene>
    <name evidence="1" type="ORF">KIJ07_01820</name>
</gene>
<dbReference type="EMBL" id="JAHBFX010000001">
    <property type="protein sequence ID" value="MBZ5999170.1"/>
    <property type="molecule type" value="Genomic_DNA"/>
</dbReference>
<keyword evidence="2" id="KW-1185">Reference proteome</keyword>
<comment type="caution">
    <text evidence="1">The sequence shown here is derived from an EMBL/GenBank/DDBJ whole genome shotgun (WGS) entry which is preliminary data.</text>
</comment>